<comment type="similarity">
    <text evidence="2">Belongs to the multi antimicrobial extrusion (MATE) (TC 2.A.66.1) family.</text>
</comment>
<dbReference type="GO" id="GO:0016020">
    <property type="term" value="C:membrane"/>
    <property type="evidence" value="ECO:0007669"/>
    <property type="project" value="UniProtKB-SubCell"/>
</dbReference>
<evidence type="ECO:0000313" key="7">
    <source>
        <dbReference type="EMBL" id="CAE8639659.1"/>
    </source>
</evidence>
<keyword evidence="4 6" id="KW-1133">Transmembrane helix</keyword>
<reference evidence="7" key="1">
    <citation type="submission" date="2021-02" db="EMBL/GenBank/DDBJ databases">
        <authorList>
            <person name="Dougan E. K."/>
            <person name="Rhodes N."/>
            <person name="Thang M."/>
            <person name="Chan C."/>
        </authorList>
    </citation>
    <scope>NUCLEOTIDE SEQUENCE</scope>
</reference>
<gene>
    <name evidence="7" type="ORF">PGLA1383_LOCUS54703</name>
</gene>
<comment type="subcellular location">
    <subcellularLocation>
        <location evidence="1">Membrane</location>
        <topology evidence="1">Multi-pass membrane protein</topology>
    </subcellularLocation>
</comment>
<evidence type="ECO:0000256" key="1">
    <source>
        <dbReference type="ARBA" id="ARBA00004141"/>
    </source>
</evidence>
<accession>A0A813HQ50</accession>
<dbReference type="GO" id="GO:0015297">
    <property type="term" value="F:antiporter activity"/>
    <property type="evidence" value="ECO:0007669"/>
    <property type="project" value="InterPro"/>
</dbReference>
<feature type="transmembrane region" description="Helical" evidence="6">
    <location>
        <begin position="547"/>
        <end position="567"/>
    </location>
</feature>
<dbReference type="Proteomes" id="UP000654075">
    <property type="component" value="Unassembled WGS sequence"/>
</dbReference>
<keyword evidence="5 6" id="KW-0472">Membrane</keyword>
<dbReference type="OrthoDB" id="423427at2759"/>
<evidence type="ECO:0000313" key="8">
    <source>
        <dbReference type="Proteomes" id="UP000654075"/>
    </source>
</evidence>
<keyword evidence="3 6" id="KW-0812">Transmembrane</keyword>
<feature type="transmembrane region" description="Helical" evidence="6">
    <location>
        <begin position="316"/>
        <end position="337"/>
    </location>
</feature>
<dbReference type="PANTHER" id="PTHR42893:SF9">
    <property type="entry name" value="PROTEIN DETOXIFICATION 46, CHLOROPLASTIC"/>
    <property type="match status" value="1"/>
</dbReference>
<dbReference type="AlphaFoldDB" id="A0A813HQ50"/>
<proteinExistence type="inferred from homology"/>
<evidence type="ECO:0008006" key="9">
    <source>
        <dbReference type="Google" id="ProtNLM"/>
    </source>
</evidence>
<name>A0A813HQ50_POLGL</name>
<evidence type="ECO:0000256" key="4">
    <source>
        <dbReference type="ARBA" id="ARBA00022989"/>
    </source>
</evidence>
<feature type="transmembrane region" description="Helical" evidence="6">
    <location>
        <begin position="41"/>
        <end position="63"/>
    </location>
</feature>
<organism evidence="7 8">
    <name type="scientific">Polarella glacialis</name>
    <name type="common">Dinoflagellate</name>
    <dbReference type="NCBI Taxonomy" id="89957"/>
    <lineage>
        <taxon>Eukaryota</taxon>
        <taxon>Sar</taxon>
        <taxon>Alveolata</taxon>
        <taxon>Dinophyceae</taxon>
        <taxon>Suessiales</taxon>
        <taxon>Suessiaceae</taxon>
        <taxon>Polarella</taxon>
    </lineage>
</organism>
<evidence type="ECO:0000256" key="6">
    <source>
        <dbReference type="SAM" id="Phobius"/>
    </source>
</evidence>
<dbReference type="GO" id="GO:0042910">
    <property type="term" value="F:xenobiotic transmembrane transporter activity"/>
    <property type="evidence" value="ECO:0007669"/>
    <property type="project" value="InterPro"/>
</dbReference>
<keyword evidence="8" id="KW-1185">Reference proteome</keyword>
<feature type="transmembrane region" description="Helical" evidence="6">
    <location>
        <begin position="215"/>
        <end position="234"/>
    </location>
</feature>
<feature type="transmembrane region" description="Helical" evidence="6">
    <location>
        <begin position="511"/>
        <end position="535"/>
    </location>
</feature>
<comment type="caution">
    <text evidence="7">The sequence shown here is derived from an EMBL/GenBank/DDBJ whole genome shotgun (WGS) entry which is preliminary data.</text>
</comment>
<feature type="transmembrane region" description="Helical" evidence="6">
    <location>
        <begin position="396"/>
        <end position="413"/>
    </location>
</feature>
<feature type="transmembrane region" description="Helical" evidence="6">
    <location>
        <begin position="370"/>
        <end position="390"/>
    </location>
</feature>
<feature type="transmembrane region" description="Helical" evidence="6">
    <location>
        <begin position="290"/>
        <end position="310"/>
    </location>
</feature>
<dbReference type="Pfam" id="PF01554">
    <property type="entry name" value="MatE"/>
    <property type="match status" value="2"/>
</dbReference>
<evidence type="ECO:0000256" key="3">
    <source>
        <dbReference type="ARBA" id="ARBA00022692"/>
    </source>
</evidence>
<dbReference type="EMBL" id="CAJNNV010032344">
    <property type="protein sequence ID" value="CAE8639659.1"/>
    <property type="molecule type" value="Genomic_DNA"/>
</dbReference>
<evidence type="ECO:0000256" key="5">
    <source>
        <dbReference type="ARBA" id="ARBA00023136"/>
    </source>
</evidence>
<dbReference type="OMA" id="LTCKSHI"/>
<protein>
    <recommendedName>
        <fullName evidence="9">Protein DETOXIFICATION</fullName>
    </recommendedName>
</protein>
<evidence type="ECO:0000256" key="2">
    <source>
        <dbReference type="ARBA" id="ARBA00010199"/>
    </source>
</evidence>
<dbReference type="InterPro" id="IPR044644">
    <property type="entry name" value="DinF-like"/>
</dbReference>
<dbReference type="PANTHER" id="PTHR42893">
    <property type="entry name" value="PROTEIN DETOXIFICATION 44, CHLOROPLASTIC-RELATED"/>
    <property type="match status" value="1"/>
</dbReference>
<dbReference type="InterPro" id="IPR002528">
    <property type="entry name" value="MATE_fam"/>
</dbReference>
<feature type="transmembrane region" description="Helical" evidence="6">
    <location>
        <begin position="443"/>
        <end position="466"/>
    </location>
</feature>
<sequence length="580" mass="61812">MKAHVQRCSCTGKLGVLRCYGSTSNWKHIWLPHFSCLRVCYSLFVFMVVRSLVFVPLASALTFTYHLAQHERFEVNLQEASRASHRRVFCIPTAKTPRWSGQRPQIFGAFRRCSSSGTSAEPVKASEESNAHSMRELLRFAVPALGISLAGPILSNIDNAFVGRLAGAEALASLSPGTVCADNVLYLLVFLPRATVGLVSRSYASGGAALAQRELVRVLCVALPVGLLLTLFYQTCTDRFLRVLHVAPALQGQAAAYVKVRGLVTWAALSQSCCLSALMATRDSITPLKVVAVAVVANLLGDFFLCAWPLRLGVVGAAAATALATLLGCSLMVRALLRQGLLPCSWQSWRSQLPRSLGELKPLLEYAGPLLVVIACRFLCLATLAFAAAALGTTSLAAYQVLVNLVTLFGLFGDPLSQTAQATLPPLLQQGKIAEARKAYKDLLVLGVVGGLAIGALAAVTAYFGGSLFTSDPQVLEAVRQTAPAVVLAACTFVFAYPVDGGMLAAREFPCLIVLSAVGLVIQIPLLRAVVSAYAGTSMATRGLSPLVLTIAFRMVTLSAISLAWALRPHGPFWPRAPSR</sequence>